<sequence>MSIPATHASWSIQHPLKPDFANLTLGSRPTPKPTGKQVLIRVKAVSLNARDCQIASGTYPAPIQVEANIVPGSDAAGDVVAVGDEVTRVKLGDRVMPIFAQSFLHGDHDPDYQKQGLGGGIDGVLAEYFICDESGLVHIPESLNYVEASTLVVAALTSWHSLYAHPGAVLLPGETVLVLGTGGVSIFAAQIALAAGCKVIATSSSDEKLARAKALGVQGGVNYRTHKEWHEEVLKLNGGRGVDHVIEVGGKGTLQRSIRSTRPGGNVWIIGYMSDYKEAEEEKVEFAKEILYTQAVVRGVVCGSRDMFEAMNRAVEATKLKPVVDKVFKWEDTIEAYRYLDSGKHFGKVCIELA</sequence>
<dbReference type="SMART" id="SM00829">
    <property type="entry name" value="PKS_ER"/>
    <property type="match status" value="1"/>
</dbReference>
<dbReference type="AlphaFoldDB" id="A0A1Y2FVP8"/>
<dbReference type="InterPro" id="IPR011032">
    <property type="entry name" value="GroES-like_sf"/>
</dbReference>
<dbReference type="InParanoid" id="A0A1Y2FVP8"/>
<reference evidence="2 3" key="1">
    <citation type="submission" date="2016-07" db="EMBL/GenBank/DDBJ databases">
        <title>Pervasive Adenine N6-methylation of Active Genes in Fungi.</title>
        <authorList>
            <consortium name="DOE Joint Genome Institute"/>
            <person name="Mondo S.J."/>
            <person name="Dannebaum R.O."/>
            <person name="Kuo R.C."/>
            <person name="Labutti K."/>
            <person name="Haridas S."/>
            <person name="Kuo A."/>
            <person name="Salamov A."/>
            <person name="Ahrendt S.R."/>
            <person name="Lipzen A."/>
            <person name="Sullivan W."/>
            <person name="Andreopoulos W.B."/>
            <person name="Clum A."/>
            <person name="Lindquist E."/>
            <person name="Daum C."/>
            <person name="Ramamoorthy G.K."/>
            <person name="Gryganskyi A."/>
            <person name="Culley D."/>
            <person name="Magnuson J.K."/>
            <person name="James T.Y."/>
            <person name="O'Malley M.A."/>
            <person name="Stajich J.E."/>
            <person name="Spatafora J.W."/>
            <person name="Visel A."/>
            <person name="Grigoriev I.V."/>
        </authorList>
    </citation>
    <scope>NUCLEOTIDE SEQUENCE [LARGE SCALE GENOMIC DNA]</scope>
    <source>
        <strain evidence="2 3">62-1032</strain>
    </source>
</reference>
<name>A0A1Y2FVP8_9BASI</name>
<dbReference type="InterPro" id="IPR013149">
    <property type="entry name" value="ADH-like_C"/>
</dbReference>
<keyword evidence="3" id="KW-1185">Reference proteome</keyword>
<dbReference type="PANTHER" id="PTHR45033:SF2">
    <property type="entry name" value="ZINC-TYPE ALCOHOL DEHYDROGENASE-LIKE PROTEIN C1773.06C"/>
    <property type="match status" value="1"/>
</dbReference>
<accession>A0A1Y2FVP8</accession>
<dbReference type="Gene3D" id="3.40.50.720">
    <property type="entry name" value="NAD(P)-binding Rossmann-like Domain"/>
    <property type="match status" value="1"/>
</dbReference>
<dbReference type="Pfam" id="PF00107">
    <property type="entry name" value="ADH_zinc_N"/>
    <property type="match status" value="1"/>
</dbReference>
<dbReference type="SUPFAM" id="SSF51735">
    <property type="entry name" value="NAD(P)-binding Rossmann-fold domains"/>
    <property type="match status" value="1"/>
</dbReference>
<organism evidence="2 3">
    <name type="scientific">Leucosporidium creatinivorum</name>
    <dbReference type="NCBI Taxonomy" id="106004"/>
    <lineage>
        <taxon>Eukaryota</taxon>
        <taxon>Fungi</taxon>
        <taxon>Dikarya</taxon>
        <taxon>Basidiomycota</taxon>
        <taxon>Pucciniomycotina</taxon>
        <taxon>Microbotryomycetes</taxon>
        <taxon>Leucosporidiales</taxon>
        <taxon>Leucosporidium</taxon>
    </lineage>
</organism>
<evidence type="ECO:0000259" key="1">
    <source>
        <dbReference type="SMART" id="SM00829"/>
    </source>
</evidence>
<dbReference type="InterPro" id="IPR036291">
    <property type="entry name" value="NAD(P)-bd_dom_sf"/>
</dbReference>
<dbReference type="STRING" id="106004.A0A1Y2FVP8"/>
<dbReference type="GO" id="GO:0016491">
    <property type="term" value="F:oxidoreductase activity"/>
    <property type="evidence" value="ECO:0007669"/>
    <property type="project" value="InterPro"/>
</dbReference>
<dbReference type="InterPro" id="IPR052711">
    <property type="entry name" value="Zinc_ADH-like"/>
</dbReference>
<dbReference type="InterPro" id="IPR013154">
    <property type="entry name" value="ADH-like_N"/>
</dbReference>
<dbReference type="Pfam" id="PF08240">
    <property type="entry name" value="ADH_N"/>
    <property type="match status" value="1"/>
</dbReference>
<proteinExistence type="predicted"/>
<dbReference type="PANTHER" id="PTHR45033">
    <property type="match status" value="1"/>
</dbReference>
<dbReference type="Proteomes" id="UP000193467">
    <property type="component" value="Unassembled WGS sequence"/>
</dbReference>
<evidence type="ECO:0000313" key="3">
    <source>
        <dbReference type="Proteomes" id="UP000193467"/>
    </source>
</evidence>
<comment type="caution">
    <text evidence="2">The sequence shown here is derived from an EMBL/GenBank/DDBJ whole genome shotgun (WGS) entry which is preliminary data.</text>
</comment>
<dbReference type="OrthoDB" id="9930022at2759"/>
<dbReference type="EMBL" id="MCGR01000012">
    <property type="protein sequence ID" value="ORY88039.1"/>
    <property type="molecule type" value="Genomic_DNA"/>
</dbReference>
<dbReference type="Gene3D" id="3.90.180.10">
    <property type="entry name" value="Medium-chain alcohol dehydrogenases, catalytic domain"/>
    <property type="match status" value="1"/>
</dbReference>
<dbReference type="CDD" id="cd08276">
    <property type="entry name" value="MDR7"/>
    <property type="match status" value="1"/>
</dbReference>
<gene>
    <name evidence="2" type="ORF">BCR35DRAFT_289282</name>
</gene>
<feature type="domain" description="Enoyl reductase (ER)" evidence="1">
    <location>
        <begin position="18"/>
        <end position="351"/>
    </location>
</feature>
<dbReference type="InterPro" id="IPR020843">
    <property type="entry name" value="ER"/>
</dbReference>
<protein>
    <submittedName>
        <fullName evidence="2">NAD-P-binding protein</fullName>
    </submittedName>
</protein>
<evidence type="ECO:0000313" key="2">
    <source>
        <dbReference type="EMBL" id="ORY88039.1"/>
    </source>
</evidence>
<dbReference type="SUPFAM" id="SSF50129">
    <property type="entry name" value="GroES-like"/>
    <property type="match status" value="1"/>
</dbReference>